<feature type="transmembrane region" description="Helical" evidence="1">
    <location>
        <begin position="169"/>
        <end position="190"/>
    </location>
</feature>
<name>A0ABT8L231_9BACT</name>
<feature type="transmembrane region" description="Helical" evidence="1">
    <location>
        <begin position="196"/>
        <end position="220"/>
    </location>
</feature>
<evidence type="ECO:0000313" key="2">
    <source>
        <dbReference type="EMBL" id="MDN5211769.1"/>
    </source>
</evidence>
<dbReference type="EMBL" id="JAUJEB010000001">
    <property type="protein sequence ID" value="MDN5211769.1"/>
    <property type="molecule type" value="Genomic_DNA"/>
</dbReference>
<feature type="transmembrane region" description="Helical" evidence="1">
    <location>
        <begin position="60"/>
        <end position="82"/>
    </location>
</feature>
<comment type="caution">
    <text evidence="2">The sequence shown here is derived from an EMBL/GenBank/DDBJ whole genome shotgun (WGS) entry which is preliminary data.</text>
</comment>
<evidence type="ECO:0000256" key="1">
    <source>
        <dbReference type="SAM" id="Phobius"/>
    </source>
</evidence>
<feature type="transmembrane region" description="Helical" evidence="1">
    <location>
        <begin position="232"/>
        <end position="251"/>
    </location>
</feature>
<evidence type="ECO:0000313" key="3">
    <source>
        <dbReference type="Proteomes" id="UP001172083"/>
    </source>
</evidence>
<keyword evidence="1" id="KW-0472">Membrane</keyword>
<dbReference type="RefSeq" id="WP_346757097.1">
    <property type="nucleotide sequence ID" value="NZ_JAUJEB010000001.1"/>
</dbReference>
<feature type="transmembrane region" description="Helical" evidence="1">
    <location>
        <begin position="271"/>
        <end position="291"/>
    </location>
</feature>
<gene>
    <name evidence="2" type="ORF">QQ020_06895</name>
</gene>
<keyword evidence="1" id="KW-0812">Transmembrane</keyword>
<feature type="transmembrane region" description="Helical" evidence="1">
    <location>
        <begin position="335"/>
        <end position="355"/>
    </location>
</feature>
<protein>
    <submittedName>
        <fullName evidence="2">Uncharacterized protein</fullName>
    </submittedName>
</protein>
<keyword evidence="3" id="KW-1185">Reference proteome</keyword>
<organism evidence="2 3">
    <name type="scientific">Agaribacillus aureus</name>
    <dbReference type="NCBI Taxonomy" id="3051825"/>
    <lineage>
        <taxon>Bacteria</taxon>
        <taxon>Pseudomonadati</taxon>
        <taxon>Bacteroidota</taxon>
        <taxon>Cytophagia</taxon>
        <taxon>Cytophagales</taxon>
        <taxon>Splendidivirgaceae</taxon>
        <taxon>Agaribacillus</taxon>
    </lineage>
</organism>
<keyword evidence="1" id="KW-1133">Transmembrane helix</keyword>
<feature type="transmembrane region" description="Helical" evidence="1">
    <location>
        <begin position="6"/>
        <end position="23"/>
    </location>
</feature>
<proteinExistence type="predicted"/>
<feature type="transmembrane region" description="Helical" evidence="1">
    <location>
        <begin position="134"/>
        <end position="157"/>
    </location>
</feature>
<reference evidence="2" key="1">
    <citation type="submission" date="2023-06" db="EMBL/GenBank/DDBJ databases">
        <title>Genomic of Agaribacillus aureum.</title>
        <authorList>
            <person name="Wang G."/>
        </authorList>
    </citation>
    <scope>NUCLEOTIDE SEQUENCE</scope>
    <source>
        <strain evidence="2">BMA12</strain>
    </source>
</reference>
<feature type="transmembrane region" description="Helical" evidence="1">
    <location>
        <begin position="303"/>
        <end position="323"/>
    </location>
</feature>
<dbReference type="Proteomes" id="UP001172083">
    <property type="component" value="Unassembled WGS sequence"/>
</dbReference>
<accession>A0ABT8L231</accession>
<sequence length="377" mass="43493">MLHTHSHIALLGWVFTALMTILYKLYPGPGEKGRSYGYIFLFTQLTIFGMLVTFPVQGYALFSIIFSTLFLIASYWFAGFFIKNTPLTLKQTYSYRCIKAALWYLIISSLGPWALGAIMGTLGNTSIWYRIAIYFYLHFLYNGFFVLTLCGLFFYILEKYQLAPEKRTFKVFYLLVNASIILTFFLSVLWTKPPAIIFILGGLGAILQLIVFGNLIYFFVRKWPDLQGKIPHFVGWLFKVVCLLFIVKIMLQALSSIPYFAHLIHGILDLVIGYLHWVFLGVVSIGLFAFLHYFQLLKVPKTAFLIYIIGFFLSEALIIYKGVAVWLQHALFDQYFLMLVIVSALIPLGLFYILLENLRWKRKFAGDEDLRRKSANG</sequence>
<feature type="transmembrane region" description="Helical" evidence="1">
    <location>
        <begin position="35"/>
        <end position="54"/>
    </location>
</feature>
<feature type="transmembrane region" description="Helical" evidence="1">
    <location>
        <begin position="102"/>
        <end position="122"/>
    </location>
</feature>